<dbReference type="InterPro" id="IPR000719">
    <property type="entry name" value="Prot_kinase_dom"/>
</dbReference>
<dbReference type="InterPro" id="IPR001245">
    <property type="entry name" value="Ser-Thr/Tyr_kinase_cat_dom"/>
</dbReference>
<evidence type="ECO:0000256" key="1">
    <source>
        <dbReference type="SAM" id="Phobius"/>
    </source>
</evidence>
<dbReference type="AlphaFoldDB" id="A0A067PHU0"/>
<gene>
    <name evidence="3" type="ORF">JAAARDRAFT_142592</name>
</gene>
<dbReference type="OrthoDB" id="346907at2759"/>
<feature type="domain" description="Protein kinase" evidence="2">
    <location>
        <begin position="1"/>
        <end position="229"/>
    </location>
</feature>
<dbReference type="PANTHER" id="PTHR44329:SF214">
    <property type="entry name" value="PROTEIN KINASE DOMAIN-CONTAINING PROTEIN"/>
    <property type="match status" value="1"/>
</dbReference>
<dbReference type="STRING" id="933084.A0A067PHU0"/>
<dbReference type="PANTHER" id="PTHR44329">
    <property type="entry name" value="SERINE/THREONINE-PROTEIN KINASE TNNI3K-RELATED"/>
    <property type="match status" value="1"/>
</dbReference>
<sequence>KLFRHEVMIWSRMKHQFILPFLGFSVLEGSLLYMISPWVHNGDCLHYLIQNPNTDRPKLLSQIAQALAYLHSGEAGCPYVHGDLKGDNVLISEEGNALLSDFGLTRHLERLTSLSITPSQIPPLGLTQFAAPELFIPETRPTAQSDVYAFGCLVLQIFTGELPFPNMSDVQIMMAKIMLRQKPSRPSDPAMAQAGLDDQMWALVEKCTDSDSALRPTMDDIVRMIGLVP</sequence>
<dbReference type="EMBL" id="KL197768">
    <property type="protein sequence ID" value="KDQ50031.1"/>
    <property type="molecule type" value="Genomic_DNA"/>
</dbReference>
<dbReference type="InterPro" id="IPR011009">
    <property type="entry name" value="Kinase-like_dom_sf"/>
</dbReference>
<dbReference type="Proteomes" id="UP000027265">
    <property type="component" value="Unassembled WGS sequence"/>
</dbReference>
<evidence type="ECO:0000313" key="3">
    <source>
        <dbReference type="EMBL" id="KDQ50031.1"/>
    </source>
</evidence>
<dbReference type="PROSITE" id="PS00108">
    <property type="entry name" value="PROTEIN_KINASE_ST"/>
    <property type="match status" value="1"/>
</dbReference>
<organism evidence="3 4">
    <name type="scientific">Jaapia argillacea MUCL 33604</name>
    <dbReference type="NCBI Taxonomy" id="933084"/>
    <lineage>
        <taxon>Eukaryota</taxon>
        <taxon>Fungi</taxon>
        <taxon>Dikarya</taxon>
        <taxon>Basidiomycota</taxon>
        <taxon>Agaricomycotina</taxon>
        <taxon>Agaricomycetes</taxon>
        <taxon>Agaricomycetidae</taxon>
        <taxon>Jaapiales</taxon>
        <taxon>Jaapiaceae</taxon>
        <taxon>Jaapia</taxon>
    </lineage>
</organism>
<keyword evidence="1" id="KW-0812">Transmembrane</keyword>
<dbReference type="InParanoid" id="A0A067PHU0"/>
<dbReference type="Pfam" id="PF07714">
    <property type="entry name" value="PK_Tyr_Ser-Thr"/>
    <property type="match status" value="1"/>
</dbReference>
<dbReference type="PIRSF" id="PIRSF000654">
    <property type="entry name" value="Integrin-linked_kinase"/>
    <property type="match status" value="1"/>
</dbReference>
<keyword evidence="1" id="KW-1133">Transmembrane helix</keyword>
<dbReference type="GO" id="GO:0005524">
    <property type="term" value="F:ATP binding"/>
    <property type="evidence" value="ECO:0007669"/>
    <property type="project" value="InterPro"/>
</dbReference>
<reference evidence="4" key="1">
    <citation type="journal article" date="2014" name="Proc. Natl. Acad. Sci. U.S.A.">
        <title>Extensive sampling of basidiomycete genomes demonstrates inadequacy of the white-rot/brown-rot paradigm for wood decay fungi.</title>
        <authorList>
            <person name="Riley R."/>
            <person name="Salamov A.A."/>
            <person name="Brown D.W."/>
            <person name="Nagy L.G."/>
            <person name="Floudas D."/>
            <person name="Held B.W."/>
            <person name="Levasseur A."/>
            <person name="Lombard V."/>
            <person name="Morin E."/>
            <person name="Otillar R."/>
            <person name="Lindquist E.A."/>
            <person name="Sun H."/>
            <person name="LaButti K.M."/>
            <person name="Schmutz J."/>
            <person name="Jabbour D."/>
            <person name="Luo H."/>
            <person name="Baker S.E."/>
            <person name="Pisabarro A.G."/>
            <person name="Walton J.D."/>
            <person name="Blanchette R.A."/>
            <person name="Henrissat B."/>
            <person name="Martin F."/>
            <person name="Cullen D."/>
            <person name="Hibbett D.S."/>
            <person name="Grigoriev I.V."/>
        </authorList>
    </citation>
    <scope>NUCLEOTIDE SEQUENCE [LARGE SCALE GENOMIC DNA]</scope>
    <source>
        <strain evidence="4">MUCL 33604</strain>
    </source>
</reference>
<dbReference type="SUPFAM" id="SSF56112">
    <property type="entry name" value="Protein kinase-like (PK-like)"/>
    <property type="match status" value="1"/>
</dbReference>
<feature type="non-terminal residue" evidence="3">
    <location>
        <position position="1"/>
    </location>
</feature>
<evidence type="ECO:0000259" key="2">
    <source>
        <dbReference type="PROSITE" id="PS50011"/>
    </source>
</evidence>
<dbReference type="GO" id="GO:0004674">
    <property type="term" value="F:protein serine/threonine kinase activity"/>
    <property type="evidence" value="ECO:0007669"/>
    <property type="project" value="TreeGrafter"/>
</dbReference>
<proteinExistence type="predicted"/>
<keyword evidence="4" id="KW-1185">Reference proteome</keyword>
<accession>A0A067PHU0</accession>
<feature type="transmembrane region" description="Helical" evidence="1">
    <location>
        <begin position="21"/>
        <end position="39"/>
    </location>
</feature>
<dbReference type="HOGENOM" id="CLU_000288_7_18_1"/>
<dbReference type="PROSITE" id="PS50011">
    <property type="entry name" value="PROTEIN_KINASE_DOM"/>
    <property type="match status" value="1"/>
</dbReference>
<name>A0A067PHU0_9AGAM</name>
<keyword evidence="1" id="KW-0472">Membrane</keyword>
<evidence type="ECO:0000313" key="4">
    <source>
        <dbReference type="Proteomes" id="UP000027265"/>
    </source>
</evidence>
<dbReference type="SMART" id="SM00220">
    <property type="entry name" value="S_TKc"/>
    <property type="match status" value="1"/>
</dbReference>
<protein>
    <recommendedName>
        <fullName evidence="2">Protein kinase domain-containing protein</fullName>
    </recommendedName>
</protein>
<dbReference type="Gene3D" id="1.10.510.10">
    <property type="entry name" value="Transferase(Phosphotransferase) domain 1"/>
    <property type="match status" value="1"/>
</dbReference>
<dbReference type="InterPro" id="IPR051681">
    <property type="entry name" value="Ser/Thr_Kinases-Pseudokinases"/>
</dbReference>
<dbReference type="InterPro" id="IPR008271">
    <property type="entry name" value="Ser/Thr_kinase_AS"/>
</dbReference>